<dbReference type="Pfam" id="PF00638">
    <property type="entry name" value="Ran_BP1"/>
    <property type="match status" value="1"/>
</dbReference>
<comment type="caution">
    <text evidence="2">The sequence shown here is derived from an EMBL/GenBank/DDBJ whole genome shotgun (WGS) entry which is preliminary data.</text>
</comment>
<keyword evidence="3" id="KW-1185">Reference proteome</keyword>
<dbReference type="PROSITE" id="PS50196">
    <property type="entry name" value="RANBD1"/>
    <property type="match status" value="1"/>
</dbReference>
<accession>A0A9Q1BG11</accession>
<dbReference type="AlphaFoldDB" id="A0A9Q1BG11"/>
<name>A0A9Q1BG11_HOLLE</name>
<dbReference type="GO" id="GO:0016874">
    <property type="term" value="F:ligase activity"/>
    <property type="evidence" value="ECO:0007669"/>
    <property type="project" value="UniProtKB-KW"/>
</dbReference>
<dbReference type="GO" id="GO:0005643">
    <property type="term" value="C:nuclear pore"/>
    <property type="evidence" value="ECO:0007669"/>
    <property type="project" value="TreeGrafter"/>
</dbReference>
<gene>
    <name evidence="2" type="ORF">HOLleu_35324</name>
</gene>
<dbReference type="PANTHER" id="PTHR23138">
    <property type="entry name" value="RAN BINDING PROTEIN"/>
    <property type="match status" value="1"/>
</dbReference>
<evidence type="ECO:0000313" key="2">
    <source>
        <dbReference type="EMBL" id="KAJ8025190.1"/>
    </source>
</evidence>
<keyword evidence="2" id="KW-0436">Ligase</keyword>
<feature type="domain" description="RanBD1" evidence="1">
    <location>
        <begin position="1"/>
        <end position="74"/>
    </location>
</feature>
<protein>
    <submittedName>
        <fullName evidence="2">E3 SUMO-protein ligase RanBP2</fullName>
    </submittedName>
</protein>
<dbReference type="OrthoDB" id="9906017at2759"/>
<dbReference type="InterPro" id="IPR000156">
    <property type="entry name" value="Ran_bind_dom"/>
</dbReference>
<dbReference type="GO" id="GO:0005737">
    <property type="term" value="C:cytoplasm"/>
    <property type="evidence" value="ECO:0007669"/>
    <property type="project" value="TreeGrafter"/>
</dbReference>
<dbReference type="InterPro" id="IPR045255">
    <property type="entry name" value="RanBP1-like"/>
</dbReference>
<dbReference type="SUPFAM" id="SSF50729">
    <property type="entry name" value="PH domain-like"/>
    <property type="match status" value="1"/>
</dbReference>
<dbReference type="PANTHER" id="PTHR23138:SF87">
    <property type="entry name" value="E3 SUMO-PROTEIN LIGASE RANBP2"/>
    <property type="match status" value="1"/>
</dbReference>
<organism evidence="2 3">
    <name type="scientific">Holothuria leucospilota</name>
    <name type="common">Black long sea cucumber</name>
    <name type="synonym">Mertensiothuria leucospilota</name>
    <dbReference type="NCBI Taxonomy" id="206669"/>
    <lineage>
        <taxon>Eukaryota</taxon>
        <taxon>Metazoa</taxon>
        <taxon>Echinodermata</taxon>
        <taxon>Eleutherozoa</taxon>
        <taxon>Echinozoa</taxon>
        <taxon>Holothuroidea</taxon>
        <taxon>Aspidochirotacea</taxon>
        <taxon>Aspidochirotida</taxon>
        <taxon>Holothuriidae</taxon>
        <taxon>Holothuria</taxon>
    </lineage>
</organism>
<evidence type="ECO:0000313" key="3">
    <source>
        <dbReference type="Proteomes" id="UP001152320"/>
    </source>
</evidence>
<reference evidence="2" key="1">
    <citation type="submission" date="2021-10" db="EMBL/GenBank/DDBJ databases">
        <title>Tropical sea cucumber genome reveals ecological adaptation and Cuvierian tubules defense mechanism.</title>
        <authorList>
            <person name="Chen T."/>
        </authorList>
    </citation>
    <scope>NUCLEOTIDE SEQUENCE</scope>
    <source>
        <strain evidence="2">Nanhai2018</strain>
        <tissue evidence="2">Muscle</tissue>
    </source>
</reference>
<dbReference type="EMBL" id="JAIZAY010000018">
    <property type="protein sequence ID" value="KAJ8025190.1"/>
    <property type="molecule type" value="Genomic_DNA"/>
</dbReference>
<dbReference type="GO" id="GO:0005096">
    <property type="term" value="F:GTPase activator activity"/>
    <property type="evidence" value="ECO:0007669"/>
    <property type="project" value="TreeGrafter"/>
</dbReference>
<dbReference type="InterPro" id="IPR011993">
    <property type="entry name" value="PH-like_dom_sf"/>
</dbReference>
<sequence length="82" mass="9599">MRREQVLTVCANHYITQLVNLQPNRGSERSWVWQAMDSSDGDPQNEQLAVRFKTEDAAREFKEVVDEAKKILLGKYWRTKGM</sequence>
<dbReference type="Proteomes" id="UP001152320">
    <property type="component" value="Chromosome 18"/>
</dbReference>
<evidence type="ECO:0000259" key="1">
    <source>
        <dbReference type="PROSITE" id="PS50196"/>
    </source>
</evidence>
<proteinExistence type="predicted"/>
<dbReference type="Gene3D" id="2.30.29.30">
    <property type="entry name" value="Pleckstrin-homology domain (PH domain)/Phosphotyrosine-binding domain (PTB)"/>
    <property type="match status" value="1"/>
</dbReference>
<dbReference type="SMART" id="SM00160">
    <property type="entry name" value="RanBD"/>
    <property type="match status" value="1"/>
</dbReference>